<feature type="domain" description="Peptidase C19 ubiquitin carboxyl-terminal hydrolase" evidence="1">
    <location>
        <begin position="10"/>
        <end position="61"/>
    </location>
</feature>
<proteinExistence type="predicted"/>
<dbReference type="GO" id="GO:0016579">
    <property type="term" value="P:protein deubiquitination"/>
    <property type="evidence" value="ECO:0007669"/>
    <property type="project" value="InterPro"/>
</dbReference>
<dbReference type="Proteomes" id="UP000663844">
    <property type="component" value="Unassembled WGS sequence"/>
</dbReference>
<dbReference type="GO" id="GO:0004843">
    <property type="term" value="F:cysteine-type deubiquitinase activity"/>
    <property type="evidence" value="ECO:0007669"/>
    <property type="project" value="InterPro"/>
</dbReference>
<organism evidence="2 3">
    <name type="scientific">Adineta steineri</name>
    <dbReference type="NCBI Taxonomy" id="433720"/>
    <lineage>
        <taxon>Eukaryota</taxon>
        <taxon>Metazoa</taxon>
        <taxon>Spiralia</taxon>
        <taxon>Gnathifera</taxon>
        <taxon>Rotifera</taxon>
        <taxon>Eurotatoria</taxon>
        <taxon>Bdelloidea</taxon>
        <taxon>Adinetida</taxon>
        <taxon>Adinetidae</taxon>
        <taxon>Adineta</taxon>
    </lineage>
</organism>
<dbReference type="SUPFAM" id="SSF54001">
    <property type="entry name" value="Cysteine proteinases"/>
    <property type="match status" value="1"/>
</dbReference>
<dbReference type="InterPro" id="IPR001394">
    <property type="entry name" value="Peptidase_C19_UCH"/>
</dbReference>
<accession>A0A820JUW4</accession>
<comment type="caution">
    <text evidence="2">The sequence shown here is derived from an EMBL/GenBank/DDBJ whole genome shotgun (WGS) entry which is preliminary data.</text>
</comment>
<sequence length="62" mass="7291">AVYSLPTDSDDQLHSIPLALQKLFYDLQFTDRPVSTKKLTRSFGWDKPDEFCQHDIQEFCRV</sequence>
<dbReference type="AlphaFoldDB" id="A0A820JUW4"/>
<evidence type="ECO:0000259" key="1">
    <source>
        <dbReference type="Pfam" id="PF00443"/>
    </source>
</evidence>
<dbReference type="Pfam" id="PF00443">
    <property type="entry name" value="UCH"/>
    <property type="match status" value="1"/>
</dbReference>
<name>A0A820JUW4_9BILA</name>
<protein>
    <recommendedName>
        <fullName evidence="1">Peptidase C19 ubiquitin carboxyl-terminal hydrolase domain-containing protein</fullName>
    </recommendedName>
</protein>
<dbReference type="InterPro" id="IPR038765">
    <property type="entry name" value="Papain-like_cys_pep_sf"/>
</dbReference>
<dbReference type="Gene3D" id="3.90.70.10">
    <property type="entry name" value="Cysteine proteinases"/>
    <property type="match status" value="1"/>
</dbReference>
<dbReference type="EMBL" id="CAJOAZ010018911">
    <property type="protein sequence ID" value="CAF4330978.1"/>
    <property type="molecule type" value="Genomic_DNA"/>
</dbReference>
<gene>
    <name evidence="2" type="ORF">OXD698_LOCUS47691</name>
</gene>
<evidence type="ECO:0000313" key="3">
    <source>
        <dbReference type="Proteomes" id="UP000663844"/>
    </source>
</evidence>
<feature type="non-terminal residue" evidence="2">
    <location>
        <position position="62"/>
    </location>
</feature>
<evidence type="ECO:0000313" key="2">
    <source>
        <dbReference type="EMBL" id="CAF4330978.1"/>
    </source>
</evidence>
<feature type="non-terminal residue" evidence="2">
    <location>
        <position position="1"/>
    </location>
</feature>
<reference evidence="2" key="1">
    <citation type="submission" date="2021-02" db="EMBL/GenBank/DDBJ databases">
        <authorList>
            <person name="Nowell W R."/>
        </authorList>
    </citation>
    <scope>NUCLEOTIDE SEQUENCE</scope>
</reference>